<keyword evidence="1" id="KW-0472">Membrane</keyword>
<feature type="transmembrane region" description="Helical" evidence="1">
    <location>
        <begin position="69"/>
        <end position="93"/>
    </location>
</feature>
<dbReference type="Proteomes" id="UP000281553">
    <property type="component" value="Unassembled WGS sequence"/>
</dbReference>
<keyword evidence="3" id="KW-1185">Reference proteome</keyword>
<name>A0A3P7LWU7_DIBLA</name>
<sequence length="143" mass="16201">MFTSALQTAQQTSSVMQSFLAPSMCDWIRSPLARQRRRARATVVLWMCLRATCQSLWGQHSLTSDAVTWIPLVVWVQAVIFVPVVWVACCWILTEICLARQSWPVIELIPTTWAVDVHVPDLITRRSLHAQFRIENAGVGVLV</sequence>
<keyword evidence="1" id="KW-0812">Transmembrane</keyword>
<proteinExistence type="predicted"/>
<evidence type="ECO:0000256" key="1">
    <source>
        <dbReference type="SAM" id="Phobius"/>
    </source>
</evidence>
<gene>
    <name evidence="2" type="ORF">DILT_LOCUS11918</name>
</gene>
<dbReference type="AlphaFoldDB" id="A0A3P7LWU7"/>
<protein>
    <submittedName>
        <fullName evidence="2">Uncharacterized protein</fullName>
    </submittedName>
</protein>
<reference evidence="2 3" key="1">
    <citation type="submission" date="2018-11" db="EMBL/GenBank/DDBJ databases">
        <authorList>
            <consortium name="Pathogen Informatics"/>
        </authorList>
    </citation>
    <scope>NUCLEOTIDE SEQUENCE [LARGE SCALE GENOMIC DNA]</scope>
</reference>
<evidence type="ECO:0000313" key="2">
    <source>
        <dbReference type="EMBL" id="VDN16087.1"/>
    </source>
</evidence>
<evidence type="ECO:0000313" key="3">
    <source>
        <dbReference type="Proteomes" id="UP000281553"/>
    </source>
</evidence>
<organism evidence="2 3">
    <name type="scientific">Dibothriocephalus latus</name>
    <name type="common">Fish tapeworm</name>
    <name type="synonym">Diphyllobothrium latum</name>
    <dbReference type="NCBI Taxonomy" id="60516"/>
    <lineage>
        <taxon>Eukaryota</taxon>
        <taxon>Metazoa</taxon>
        <taxon>Spiralia</taxon>
        <taxon>Lophotrochozoa</taxon>
        <taxon>Platyhelminthes</taxon>
        <taxon>Cestoda</taxon>
        <taxon>Eucestoda</taxon>
        <taxon>Diphyllobothriidea</taxon>
        <taxon>Diphyllobothriidae</taxon>
        <taxon>Dibothriocephalus</taxon>
    </lineage>
</organism>
<keyword evidence="1" id="KW-1133">Transmembrane helix</keyword>
<accession>A0A3P7LWU7</accession>
<dbReference type="EMBL" id="UYRU01064607">
    <property type="protein sequence ID" value="VDN16087.1"/>
    <property type="molecule type" value="Genomic_DNA"/>
</dbReference>